<reference evidence="4 5" key="1">
    <citation type="journal article" date="2023" name="Hortic Res">
        <title>Pangenome of water caltrop reveals structural variations and asymmetric subgenome divergence after allopolyploidization.</title>
        <authorList>
            <person name="Zhang X."/>
            <person name="Chen Y."/>
            <person name="Wang L."/>
            <person name="Yuan Y."/>
            <person name="Fang M."/>
            <person name="Shi L."/>
            <person name="Lu R."/>
            <person name="Comes H.P."/>
            <person name="Ma Y."/>
            <person name="Chen Y."/>
            <person name="Huang G."/>
            <person name="Zhou Y."/>
            <person name="Zheng Z."/>
            <person name="Qiu Y."/>
        </authorList>
    </citation>
    <scope>NUCLEOTIDE SEQUENCE [LARGE SCALE GENOMIC DNA]</scope>
    <source>
        <tissue evidence="4">Roots</tissue>
    </source>
</reference>
<dbReference type="Pfam" id="PF05617">
    <property type="entry name" value="Prolamin_like"/>
    <property type="match status" value="1"/>
</dbReference>
<dbReference type="EMBL" id="JAXIOK010000023">
    <property type="protein sequence ID" value="KAK4742203.1"/>
    <property type="molecule type" value="Genomic_DNA"/>
</dbReference>
<organism evidence="4 5">
    <name type="scientific">Trapa incisa</name>
    <dbReference type="NCBI Taxonomy" id="236973"/>
    <lineage>
        <taxon>Eukaryota</taxon>
        <taxon>Viridiplantae</taxon>
        <taxon>Streptophyta</taxon>
        <taxon>Embryophyta</taxon>
        <taxon>Tracheophyta</taxon>
        <taxon>Spermatophyta</taxon>
        <taxon>Magnoliopsida</taxon>
        <taxon>eudicotyledons</taxon>
        <taxon>Gunneridae</taxon>
        <taxon>Pentapetalae</taxon>
        <taxon>rosids</taxon>
        <taxon>malvids</taxon>
        <taxon>Myrtales</taxon>
        <taxon>Lythraceae</taxon>
        <taxon>Trapa</taxon>
    </lineage>
</organism>
<evidence type="ECO:0000313" key="5">
    <source>
        <dbReference type="Proteomes" id="UP001345219"/>
    </source>
</evidence>
<keyword evidence="1 2" id="KW-0732">Signal</keyword>
<feature type="domain" description="Prolamin-like" evidence="3">
    <location>
        <begin position="53"/>
        <end position="101"/>
    </location>
</feature>
<dbReference type="InterPro" id="IPR040220">
    <property type="entry name" value="DD11"/>
</dbReference>
<dbReference type="Proteomes" id="UP001345219">
    <property type="component" value="Chromosome 1"/>
</dbReference>
<evidence type="ECO:0000313" key="4">
    <source>
        <dbReference type="EMBL" id="KAK4742203.1"/>
    </source>
</evidence>
<feature type="chain" id="PRO_5042947270" description="Prolamin-like domain-containing protein" evidence="2">
    <location>
        <begin position="29"/>
        <end position="128"/>
    </location>
</feature>
<accession>A0AAN7GLW6</accession>
<evidence type="ECO:0000256" key="1">
    <source>
        <dbReference type="ARBA" id="ARBA00022729"/>
    </source>
</evidence>
<dbReference type="InterPro" id="IPR008502">
    <property type="entry name" value="Prolamin-like"/>
</dbReference>
<keyword evidence="5" id="KW-1185">Reference proteome</keyword>
<dbReference type="PANTHER" id="PTHR31207:SF35">
    <property type="entry name" value="PROLAMIN-LIKE DOMAIN-CONTAINING PROTEIN"/>
    <property type="match status" value="1"/>
</dbReference>
<evidence type="ECO:0000256" key="2">
    <source>
        <dbReference type="SAM" id="SignalP"/>
    </source>
</evidence>
<comment type="caution">
    <text evidence="4">The sequence shown here is derived from an EMBL/GenBank/DDBJ whole genome shotgun (WGS) entry which is preliminary data.</text>
</comment>
<evidence type="ECO:0000259" key="3">
    <source>
        <dbReference type="Pfam" id="PF05617"/>
    </source>
</evidence>
<dbReference type="PANTHER" id="PTHR31207">
    <property type="entry name" value="ECA1 GAMETOGENESIS FAMILY PROTEIN (DUF784)-RELATED-RELATED"/>
    <property type="match status" value="1"/>
</dbReference>
<sequence>MEGYISRRLRLIVVVLAMFGAAVMVVEGRSNYPWEGEELPPEPRQGWNEFVMDCAKRLTNGCDRQLYDFIFRRREELEINCCYKVTAMGETCYEAISYTMSRIKRFEPWKGHIYVRSMEGYEDCVRRA</sequence>
<protein>
    <recommendedName>
        <fullName evidence="3">Prolamin-like domain-containing protein</fullName>
    </recommendedName>
</protein>
<feature type="signal peptide" evidence="2">
    <location>
        <begin position="1"/>
        <end position="28"/>
    </location>
</feature>
<proteinExistence type="predicted"/>
<name>A0AAN7GLW6_9MYRT</name>
<gene>
    <name evidence="4" type="ORF">SAY87_000204</name>
</gene>
<dbReference type="AlphaFoldDB" id="A0AAN7GLW6"/>